<dbReference type="AlphaFoldDB" id="A0A9P4JD35"/>
<keyword evidence="2" id="KW-1185">Reference proteome</keyword>
<reference evidence="1" key="1">
    <citation type="journal article" date="2020" name="Stud. Mycol.">
        <title>101 Dothideomycetes genomes: a test case for predicting lifestyles and emergence of pathogens.</title>
        <authorList>
            <person name="Haridas S."/>
            <person name="Albert R."/>
            <person name="Binder M."/>
            <person name="Bloem J."/>
            <person name="Labutti K."/>
            <person name="Salamov A."/>
            <person name="Andreopoulos B."/>
            <person name="Baker S."/>
            <person name="Barry K."/>
            <person name="Bills G."/>
            <person name="Bluhm B."/>
            <person name="Cannon C."/>
            <person name="Castanera R."/>
            <person name="Culley D."/>
            <person name="Daum C."/>
            <person name="Ezra D."/>
            <person name="Gonzalez J."/>
            <person name="Henrissat B."/>
            <person name="Kuo A."/>
            <person name="Liang C."/>
            <person name="Lipzen A."/>
            <person name="Lutzoni F."/>
            <person name="Magnuson J."/>
            <person name="Mondo S."/>
            <person name="Nolan M."/>
            <person name="Ohm R."/>
            <person name="Pangilinan J."/>
            <person name="Park H.-J."/>
            <person name="Ramirez L."/>
            <person name="Alfaro M."/>
            <person name="Sun H."/>
            <person name="Tritt A."/>
            <person name="Yoshinaga Y."/>
            <person name="Zwiers L.-H."/>
            <person name="Turgeon B."/>
            <person name="Goodwin S."/>
            <person name="Spatafora J."/>
            <person name="Crous P."/>
            <person name="Grigoriev I."/>
        </authorList>
    </citation>
    <scope>NUCLEOTIDE SEQUENCE</scope>
    <source>
        <strain evidence="1">CBS 260.36</strain>
    </source>
</reference>
<name>A0A9P4JD35_9PEZI</name>
<gene>
    <name evidence="1" type="ORF">K461DRAFT_4414</name>
</gene>
<dbReference type="EMBL" id="ML996081">
    <property type="protein sequence ID" value="KAF2156798.1"/>
    <property type="molecule type" value="Genomic_DNA"/>
</dbReference>
<sequence length="134" mass="13898">MLSTACTMSFTPLPTTICLAIWIKTCMVTCLYDTFSKFEPRIAVLGGRSCDTGCATIYQRARGGRSSAVSTAIDLATYGPSSLPLSLGSMPAHAPPTCTVIGATVCTPLRSSSLEATKSATSAAMSLHTGGPLW</sequence>
<comment type="caution">
    <text evidence="1">The sequence shown here is derived from an EMBL/GenBank/DDBJ whole genome shotgun (WGS) entry which is preliminary data.</text>
</comment>
<evidence type="ECO:0000313" key="2">
    <source>
        <dbReference type="Proteomes" id="UP000799439"/>
    </source>
</evidence>
<organism evidence="1 2">
    <name type="scientific">Myriangium duriaei CBS 260.36</name>
    <dbReference type="NCBI Taxonomy" id="1168546"/>
    <lineage>
        <taxon>Eukaryota</taxon>
        <taxon>Fungi</taxon>
        <taxon>Dikarya</taxon>
        <taxon>Ascomycota</taxon>
        <taxon>Pezizomycotina</taxon>
        <taxon>Dothideomycetes</taxon>
        <taxon>Dothideomycetidae</taxon>
        <taxon>Myriangiales</taxon>
        <taxon>Myriangiaceae</taxon>
        <taxon>Myriangium</taxon>
    </lineage>
</organism>
<protein>
    <submittedName>
        <fullName evidence="1">Uncharacterized protein</fullName>
    </submittedName>
</protein>
<evidence type="ECO:0000313" key="1">
    <source>
        <dbReference type="EMBL" id="KAF2156798.1"/>
    </source>
</evidence>
<accession>A0A9P4JD35</accession>
<proteinExistence type="predicted"/>
<dbReference type="Proteomes" id="UP000799439">
    <property type="component" value="Unassembled WGS sequence"/>
</dbReference>